<gene>
    <name evidence="9" type="ORF">UABAM_02161</name>
</gene>
<keyword evidence="5 7" id="KW-0288">FMN</keyword>
<sequence length="175" mass="20658">MDKFIGIFYATGAGNTKTVAEEIQKELGEDRTDIFDIFHIKKKDYSIFDEYDFLIFGSPTYTGGTMHFRWKSVFPFLKKLDFSERYVALFTLGDRKNYPKKFALALNQMHNELKNCYDIAFLGECTPEDYHYTKSAFLGQKKIHGLAIDQHNEKNLTPQRIQTWVNHLREYIDDW</sequence>
<dbReference type="PIRSF" id="PIRSF038996">
    <property type="entry name" value="FldA"/>
    <property type="match status" value="1"/>
</dbReference>
<organism evidence="9 10">
    <name type="scientific">Uabimicrobium amorphum</name>
    <dbReference type="NCBI Taxonomy" id="2596890"/>
    <lineage>
        <taxon>Bacteria</taxon>
        <taxon>Pseudomonadati</taxon>
        <taxon>Planctomycetota</taxon>
        <taxon>Candidatus Uabimicrobiia</taxon>
        <taxon>Candidatus Uabimicrobiales</taxon>
        <taxon>Candidatus Uabimicrobiaceae</taxon>
        <taxon>Candidatus Uabimicrobium</taxon>
    </lineage>
</organism>
<evidence type="ECO:0000256" key="2">
    <source>
        <dbReference type="ARBA" id="ARBA00005267"/>
    </source>
</evidence>
<evidence type="ECO:0000256" key="6">
    <source>
        <dbReference type="ARBA" id="ARBA00022982"/>
    </source>
</evidence>
<comment type="cofactor">
    <cofactor evidence="1 7">
        <name>FMN</name>
        <dbReference type="ChEBI" id="CHEBI:58210"/>
    </cofactor>
</comment>
<comment type="similarity">
    <text evidence="2 7">Belongs to the flavodoxin family.</text>
</comment>
<evidence type="ECO:0000256" key="7">
    <source>
        <dbReference type="PIRNR" id="PIRNR038996"/>
    </source>
</evidence>
<dbReference type="SUPFAM" id="SSF52218">
    <property type="entry name" value="Flavoproteins"/>
    <property type="match status" value="1"/>
</dbReference>
<keyword evidence="6 7" id="KW-0249">Electron transport</keyword>
<evidence type="ECO:0000259" key="8">
    <source>
        <dbReference type="PROSITE" id="PS50902"/>
    </source>
</evidence>
<dbReference type="EMBL" id="AP019860">
    <property type="protein sequence ID" value="BBM83806.1"/>
    <property type="molecule type" value="Genomic_DNA"/>
</dbReference>
<dbReference type="InterPro" id="IPR010086">
    <property type="entry name" value="Flavodoxin_lc"/>
</dbReference>
<dbReference type="Proteomes" id="UP000326354">
    <property type="component" value="Chromosome"/>
</dbReference>
<keyword evidence="3 7" id="KW-0813">Transport</keyword>
<reference evidence="9 10" key="1">
    <citation type="submission" date="2019-08" db="EMBL/GenBank/DDBJ databases">
        <title>Complete genome sequence of Candidatus Uab amorphum.</title>
        <authorList>
            <person name="Shiratori T."/>
            <person name="Suzuki S."/>
            <person name="Kakizawa Y."/>
            <person name="Ishida K."/>
        </authorList>
    </citation>
    <scope>NUCLEOTIDE SEQUENCE [LARGE SCALE GENOMIC DNA]</scope>
    <source>
        <strain evidence="9 10">SRT547</strain>
    </source>
</reference>
<dbReference type="PROSITE" id="PS00201">
    <property type="entry name" value="FLAVODOXIN"/>
    <property type="match status" value="1"/>
</dbReference>
<dbReference type="PROSITE" id="PS50902">
    <property type="entry name" value="FLAVODOXIN_LIKE"/>
    <property type="match status" value="1"/>
</dbReference>
<evidence type="ECO:0000313" key="9">
    <source>
        <dbReference type="EMBL" id="BBM83806.1"/>
    </source>
</evidence>
<dbReference type="InterPro" id="IPR029039">
    <property type="entry name" value="Flavoprotein-like_sf"/>
</dbReference>
<dbReference type="OrthoDB" id="9790745at2"/>
<dbReference type="GO" id="GO:0009055">
    <property type="term" value="F:electron transfer activity"/>
    <property type="evidence" value="ECO:0007669"/>
    <property type="project" value="UniProtKB-UniRule"/>
</dbReference>
<name>A0A5S9ILT9_UABAM</name>
<dbReference type="PANTHER" id="PTHR42809">
    <property type="entry name" value="FLAVODOXIN 2"/>
    <property type="match status" value="1"/>
</dbReference>
<accession>A0A5S9ILT9</accession>
<evidence type="ECO:0000256" key="4">
    <source>
        <dbReference type="ARBA" id="ARBA00022630"/>
    </source>
</evidence>
<proteinExistence type="inferred from homology"/>
<protein>
    <recommendedName>
        <fullName evidence="7">Flavodoxin</fullName>
    </recommendedName>
</protein>
<keyword evidence="4 7" id="KW-0285">Flavoprotein</keyword>
<dbReference type="InterPro" id="IPR008254">
    <property type="entry name" value="Flavodoxin/NO_synth"/>
</dbReference>
<evidence type="ECO:0000256" key="5">
    <source>
        <dbReference type="ARBA" id="ARBA00022643"/>
    </source>
</evidence>
<dbReference type="PANTHER" id="PTHR42809:SF1">
    <property type="entry name" value="FLAVODOXIN 1"/>
    <property type="match status" value="1"/>
</dbReference>
<dbReference type="GO" id="GO:0010181">
    <property type="term" value="F:FMN binding"/>
    <property type="evidence" value="ECO:0007669"/>
    <property type="project" value="UniProtKB-UniRule"/>
</dbReference>
<evidence type="ECO:0000256" key="1">
    <source>
        <dbReference type="ARBA" id="ARBA00001917"/>
    </source>
</evidence>
<dbReference type="AlphaFoldDB" id="A0A5S9ILT9"/>
<dbReference type="Pfam" id="PF00258">
    <property type="entry name" value="Flavodoxin_1"/>
    <property type="match status" value="1"/>
</dbReference>
<dbReference type="InterPro" id="IPR001226">
    <property type="entry name" value="Flavodoxin_CS"/>
</dbReference>
<evidence type="ECO:0000313" key="10">
    <source>
        <dbReference type="Proteomes" id="UP000326354"/>
    </source>
</evidence>
<dbReference type="RefSeq" id="WP_151967990.1">
    <property type="nucleotide sequence ID" value="NZ_AP019860.1"/>
</dbReference>
<feature type="domain" description="Flavodoxin-like" evidence="8">
    <location>
        <begin position="5"/>
        <end position="169"/>
    </location>
</feature>
<dbReference type="Gene3D" id="3.40.50.360">
    <property type="match status" value="1"/>
</dbReference>
<comment type="function">
    <text evidence="7">Low-potential electron donor to a number of redox enzymes.</text>
</comment>
<dbReference type="InterPro" id="IPR050619">
    <property type="entry name" value="Flavodoxin"/>
</dbReference>
<evidence type="ECO:0000256" key="3">
    <source>
        <dbReference type="ARBA" id="ARBA00022448"/>
    </source>
</evidence>
<keyword evidence="10" id="KW-1185">Reference proteome</keyword>
<dbReference type="KEGG" id="uam:UABAM_02161"/>